<dbReference type="EMBL" id="PCVN01000057">
    <property type="protein sequence ID" value="PIQ74393.1"/>
    <property type="molecule type" value="Genomic_DNA"/>
</dbReference>
<proteinExistence type="predicted"/>
<comment type="caution">
    <text evidence="2">The sequence shown here is derived from an EMBL/GenBank/DDBJ whole genome shotgun (WGS) entry which is preliminary data.</text>
</comment>
<dbReference type="Proteomes" id="UP000231550">
    <property type="component" value="Unassembled WGS sequence"/>
</dbReference>
<accession>A0A2H0KQG5</accession>
<evidence type="ECO:0000313" key="3">
    <source>
        <dbReference type="Proteomes" id="UP000231550"/>
    </source>
</evidence>
<organism evidence="2 3">
    <name type="scientific">Candidatus Portnoybacteria bacterium CG11_big_fil_rev_8_21_14_0_20_44_10</name>
    <dbReference type="NCBI Taxonomy" id="1974818"/>
    <lineage>
        <taxon>Bacteria</taxon>
        <taxon>Candidatus Portnoyibacteriota</taxon>
    </lineage>
</organism>
<sequence length="60" mass="7161">MENLTQILKKQSEKEEPPTQGQERERIRELILEYDGNEKRLTGPDTRTRKRKNQRINPGI</sequence>
<name>A0A2H0KQG5_9BACT</name>
<feature type="compositionally biased region" description="Basic and acidic residues" evidence="1">
    <location>
        <begin position="10"/>
        <end position="25"/>
    </location>
</feature>
<feature type="region of interest" description="Disordered" evidence="1">
    <location>
        <begin position="37"/>
        <end position="60"/>
    </location>
</feature>
<evidence type="ECO:0000256" key="1">
    <source>
        <dbReference type="SAM" id="MobiDB-lite"/>
    </source>
</evidence>
<reference evidence="2 3" key="1">
    <citation type="submission" date="2017-09" db="EMBL/GenBank/DDBJ databases">
        <title>Depth-based differentiation of microbial function through sediment-hosted aquifers and enrichment of novel symbionts in the deep terrestrial subsurface.</title>
        <authorList>
            <person name="Probst A.J."/>
            <person name="Ladd B."/>
            <person name="Jarett J.K."/>
            <person name="Geller-Mcgrath D.E."/>
            <person name="Sieber C.M."/>
            <person name="Emerson J.B."/>
            <person name="Anantharaman K."/>
            <person name="Thomas B.C."/>
            <person name="Malmstrom R."/>
            <person name="Stieglmeier M."/>
            <person name="Klingl A."/>
            <person name="Woyke T."/>
            <person name="Ryan C.M."/>
            <person name="Banfield J.F."/>
        </authorList>
    </citation>
    <scope>NUCLEOTIDE SEQUENCE [LARGE SCALE GENOMIC DNA]</scope>
    <source>
        <strain evidence="2">CG11_big_fil_rev_8_21_14_0_20_44_10</strain>
    </source>
</reference>
<gene>
    <name evidence="2" type="ORF">COV85_02350</name>
</gene>
<dbReference type="AlphaFoldDB" id="A0A2H0KQG5"/>
<protein>
    <submittedName>
        <fullName evidence="2">Uncharacterized protein</fullName>
    </submittedName>
</protein>
<feature type="region of interest" description="Disordered" evidence="1">
    <location>
        <begin position="1"/>
        <end position="25"/>
    </location>
</feature>
<evidence type="ECO:0000313" key="2">
    <source>
        <dbReference type="EMBL" id="PIQ74393.1"/>
    </source>
</evidence>